<dbReference type="AlphaFoldDB" id="A0A843TRT7"/>
<name>A0A843TRT7_COLES</name>
<evidence type="ECO:0000313" key="3">
    <source>
        <dbReference type="Proteomes" id="UP000652761"/>
    </source>
</evidence>
<sequence length="195" mass="21348">ASWPLHQPLPAFHQDRRLQHTRIASTAVRQTSTFHASHTGALLCARTQPRIAMAWPPQHTMPPQHRHRTTSHTICTSAHQTRPHTISYARATSHFAHRGSSAAPLLPRTQHLVAFTPSRHPSLQRTWASDPPNTKSTHQHHRMTQPSTSARSGPAQQPLHAIAQQPPSCLGHAAPISSASILDAQPAPAFPGRGL</sequence>
<comment type="caution">
    <text evidence="2">The sequence shown here is derived from an EMBL/GenBank/DDBJ whole genome shotgun (WGS) entry which is preliminary data.</text>
</comment>
<feature type="compositionally biased region" description="Polar residues" evidence="1">
    <location>
        <begin position="119"/>
        <end position="136"/>
    </location>
</feature>
<evidence type="ECO:0000313" key="2">
    <source>
        <dbReference type="EMBL" id="MQL72163.1"/>
    </source>
</evidence>
<dbReference type="EMBL" id="NMUH01000121">
    <property type="protein sequence ID" value="MQL72163.1"/>
    <property type="molecule type" value="Genomic_DNA"/>
</dbReference>
<protein>
    <submittedName>
        <fullName evidence="2">Uncharacterized protein</fullName>
    </submittedName>
</protein>
<organism evidence="2 3">
    <name type="scientific">Colocasia esculenta</name>
    <name type="common">Wild taro</name>
    <name type="synonym">Arum esculentum</name>
    <dbReference type="NCBI Taxonomy" id="4460"/>
    <lineage>
        <taxon>Eukaryota</taxon>
        <taxon>Viridiplantae</taxon>
        <taxon>Streptophyta</taxon>
        <taxon>Embryophyta</taxon>
        <taxon>Tracheophyta</taxon>
        <taxon>Spermatophyta</taxon>
        <taxon>Magnoliopsida</taxon>
        <taxon>Liliopsida</taxon>
        <taxon>Araceae</taxon>
        <taxon>Aroideae</taxon>
        <taxon>Colocasieae</taxon>
        <taxon>Colocasia</taxon>
    </lineage>
</organism>
<proteinExistence type="predicted"/>
<keyword evidence="3" id="KW-1185">Reference proteome</keyword>
<gene>
    <name evidence="2" type="ORF">Taro_004491</name>
</gene>
<evidence type="ECO:0000256" key="1">
    <source>
        <dbReference type="SAM" id="MobiDB-lite"/>
    </source>
</evidence>
<feature type="non-terminal residue" evidence="2">
    <location>
        <position position="1"/>
    </location>
</feature>
<reference evidence="2" key="1">
    <citation type="submission" date="2017-07" db="EMBL/GenBank/DDBJ databases">
        <title>Taro Niue Genome Assembly and Annotation.</title>
        <authorList>
            <person name="Atibalentja N."/>
            <person name="Keating K."/>
            <person name="Fields C.J."/>
        </authorList>
    </citation>
    <scope>NUCLEOTIDE SEQUENCE</scope>
    <source>
        <strain evidence="2">Niue_2</strain>
        <tissue evidence="2">Leaf</tissue>
    </source>
</reference>
<feature type="non-terminal residue" evidence="2">
    <location>
        <position position="195"/>
    </location>
</feature>
<accession>A0A843TRT7</accession>
<feature type="region of interest" description="Disordered" evidence="1">
    <location>
        <begin position="119"/>
        <end position="158"/>
    </location>
</feature>
<feature type="compositionally biased region" description="Polar residues" evidence="1">
    <location>
        <begin position="144"/>
        <end position="155"/>
    </location>
</feature>
<dbReference type="Proteomes" id="UP000652761">
    <property type="component" value="Unassembled WGS sequence"/>
</dbReference>